<gene>
    <name evidence="13" type="ORF">SAMN06297251_102251</name>
</gene>
<comment type="cofactor">
    <cofactor evidence="1">
        <name>Zn(2+)</name>
        <dbReference type="ChEBI" id="CHEBI:29105"/>
    </cofactor>
</comment>
<keyword evidence="8" id="KW-0482">Metalloprotease</keyword>
<evidence type="ECO:0000256" key="4">
    <source>
        <dbReference type="ARBA" id="ARBA00022723"/>
    </source>
</evidence>
<evidence type="ECO:0000256" key="5">
    <source>
        <dbReference type="ARBA" id="ARBA00022729"/>
    </source>
</evidence>
<evidence type="ECO:0000256" key="8">
    <source>
        <dbReference type="ARBA" id="ARBA00023049"/>
    </source>
</evidence>
<keyword evidence="14" id="KW-1185">Reference proteome</keyword>
<keyword evidence="9" id="KW-0961">Cell wall biogenesis/degradation</keyword>
<dbReference type="Pfam" id="PF08291">
    <property type="entry name" value="Peptidase_M15_3"/>
    <property type="match status" value="1"/>
</dbReference>
<evidence type="ECO:0000256" key="2">
    <source>
        <dbReference type="ARBA" id="ARBA00004776"/>
    </source>
</evidence>
<evidence type="ECO:0000256" key="7">
    <source>
        <dbReference type="ARBA" id="ARBA00022833"/>
    </source>
</evidence>
<dbReference type="GO" id="GO:0071555">
    <property type="term" value="P:cell wall organization"/>
    <property type="evidence" value="ECO:0007669"/>
    <property type="project" value="UniProtKB-KW"/>
</dbReference>
<dbReference type="InterPro" id="IPR009045">
    <property type="entry name" value="Zn_M74/Hedgehog-like"/>
</dbReference>
<proteinExistence type="inferred from homology"/>
<evidence type="ECO:0000256" key="11">
    <source>
        <dbReference type="ARBA" id="ARBA00093666"/>
    </source>
</evidence>
<keyword evidence="3" id="KW-0645">Protease</keyword>
<name>A0A1W1Z7S2_9HYPH</name>
<dbReference type="InterPro" id="IPR010275">
    <property type="entry name" value="MepK"/>
</dbReference>
<evidence type="ECO:0000313" key="13">
    <source>
        <dbReference type="EMBL" id="SMC44352.1"/>
    </source>
</evidence>
<comment type="similarity">
    <text evidence="10">Belongs to the peptidase M15 family.</text>
</comment>
<dbReference type="Proteomes" id="UP000192656">
    <property type="component" value="Unassembled WGS sequence"/>
</dbReference>
<comment type="pathway">
    <text evidence="2">Cell wall biogenesis; cell wall polysaccharide biosynthesis.</text>
</comment>
<dbReference type="EMBL" id="FWXR01000002">
    <property type="protein sequence ID" value="SMC44352.1"/>
    <property type="molecule type" value="Genomic_DNA"/>
</dbReference>
<evidence type="ECO:0000256" key="3">
    <source>
        <dbReference type="ARBA" id="ARBA00022670"/>
    </source>
</evidence>
<evidence type="ECO:0000256" key="1">
    <source>
        <dbReference type="ARBA" id="ARBA00001947"/>
    </source>
</evidence>
<evidence type="ECO:0000256" key="9">
    <source>
        <dbReference type="ARBA" id="ARBA00023316"/>
    </source>
</evidence>
<keyword evidence="7" id="KW-0862">Zinc</keyword>
<dbReference type="GO" id="GO:0008237">
    <property type="term" value="F:metallopeptidase activity"/>
    <property type="evidence" value="ECO:0007669"/>
    <property type="project" value="UniProtKB-KW"/>
</dbReference>
<protein>
    <recommendedName>
        <fullName evidence="11">Murein endopeptidase K</fullName>
    </recommendedName>
</protein>
<dbReference type="SUPFAM" id="SSF55166">
    <property type="entry name" value="Hedgehog/DD-peptidase"/>
    <property type="match status" value="1"/>
</dbReference>
<accession>A0A1W1Z7S2</accession>
<keyword evidence="4" id="KW-0479">Metal-binding</keyword>
<reference evidence="13 14" key="1">
    <citation type="submission" date="2017-04" db="EMBL/GenBank/DDBJ databases">
        <authorList>
            <person name="Afonso C.L."/>
            <person name="Miller P.J."/>
            <person name="Scott M.A."/>
            <person name="Spackman E."/>
            <person name="Goraichik I."/>
            <person name="Dimitrov K.M."/>
            <person name="Suarez D.L."/>
            <person name="Swayne D.E."/>
        </authorList>
    </citation>
    <scope>NUCLEOTIDE SEQUENCE [LARGE SCALE GENOMIC DNA]</scope>
    <source>
        <strain evidence="13 14">CGMCC 1.10972</strain>
    </source>
</reference>
<evidence type="ECO:0000259" key="12">
    <source>
        <dbReference type="Pfam" id="PF08291"/>
    </source>
</evidence>
<dbReference type="GO" id="GO:0006508">
    <property type="term" value="P:proteolysis"/>
    <property type="evidence" value="ECO:0007669"/>
    <property type="project" value="UniProtKB-KW"/>
</dbReference>
<dbReference type="InterPro" id="IPR013230">
    <property type="entry name" value="Peptidase_M15A_C"/>
</dbReference>
<evidence type="ECO:0000256" key="6">
    <source>
        <dbReference type="ARBA" id="ARBA00022801"/>
    </source>
</evidence>
<evidence type="ECO:0000313" key="14">
    <source>
        <dbReference type="Proteomes" id="UP000192656"/>
    </source>
</evidence>
<dbReference type="PANTHER" id="PTHR37425:SF1">
    <property type="entry name" value="OUTER MEMBRANE PROTEIN"/>
    <property type="match status" value="1"/>
</dbReference>
<evidence type="ECO:0000256" key="10">
    <source>
        <dbReference type="ARBA" id="ARBA00093448"/>
    </source>
</evidence>
<feature type="domain" description="Peptidase M15A C-terminal" evidence="12">
    <location>
        <begin position="256"/>
        <end position="359"/>
    </location>
</feature>
<keyword evidence="5" id="KW-0732">Signal</keyword>
<dbReference type="PANTHER" id="PTHR37425">
    <property type="match status" value="1"/>
</dbReference>
<keyword evidence="6" id="KW-0378">Hydrolase</keyword>
<dbReference type="STRING" id="937218.SAMN06297251_102251"/>
<organism evidence="13 14">
    <name type="scientific">Fulvimarina manganoxydans</name>
    <dbReference type="NCBI Taxonomy" id="937218"/>
    <lineage>
        <taxon>Bacteria</taxon>
        <taxon>Pseudomonadati</taxon>
        <taxon>Pseudomonadota</taxon>
        <taxon>Alphaproteobacteria</taxon>
        <taxon>Hyphomicrobiales</taxon>
        <taxon>Aurantimonadaceae</taxon>
        <taxon>Fulvimarina</taxon>
    </lineage>
</organism>
<sequence length="374" mass="39200">MEEGSNVTIEDVAGLPARERSLGLRSETARKPFRTGLAASLRGLRAAPLAAASLLPLLAGCMSSMSDVTAFGFAPSGSVSANAAPLDVSNAPEVDVSRLGDIGADSQSEKTIPAVSEEEVREVARAAEEGNAQAGGQGARPLIDASARREGLAAYAGGSVGEGGSASGATGSGGSLFASLFARQEARTPIANGEKGKGRRVILRHDGAPQSAGGDALPGVDPRSLFEIGQRNSANEEDAIEDASYQMASLGGGFARMSPNGLRVAREDVRTDCFPRELVGMIRAIESRFGQKVVVTSGYRSPEHNRRVRGAKRSQHMACKAADIVIPNVDNLKVAAFVRALPGRGGVGTYCHTEAIHVDVGPKRDWNWRCRRRR</sequence>
<dbReference type="GO" id="GO:0046872">
    <property type="term" value="F:metal ion binding"/>
    <property type="evidence" value="ECO:0007669"/>
    <property type="project" value="UniProtKB-KW"/>
</dbReference>
<dbReference type="Gene3D" id="3.30.1380.10">
    <property type="match status" value="1"/>
</dbReference>
<dbReference type="AlphaFoldDB" id="A0A1W1Z7S2"/>